<dbReference type="Gene3D" id="1.10.405.10">
    <property type="entry name" value="Guanine Nucleotide Dissociation Inhibitor, domain 1"/>
    <property type="match status" value="1"/>
</dbReference>
<dbReference type="PANTHER" id="PTHR10742">
    <property type="entry name" value="FLAVIN MONOAMINE OXIDASE"/>
    <property type="match status" value="1"/>
</dbReference>
<dbReference type="SUPFAM" id="SSF51905">
    <property type="entry name" value="FAD/NAD(P)-binding domain"/>
    <property type="match status" value="1"/>
</dbReference>
<dbReference type="Proteomes" id="UP000661112">
    <property type="component" value="Unassembled WGS sequence"/>
</dbReference>
<proteinExistence type="predicted"/>
<reference evidence="2 3" key="1">
    <citation type="journal article" date="2020" name="ISME J.">
        <title>Comparative genomics reveals insights into cyanobacterial evolution and habitat adaptation.</title>
        <authorList>
            <person name="Chen M.Y."/>
            <person name="Teng W.K."/>
            <person name="Zhao L."/>
            <person name="Hu C.X."/>
            <person name="Zhou Y.K."/>
            <person name="Han B.P."/>
            <person name="Song L.R."/>
            <person name="Shu W.S."/>
        </authorList>
    </citation>
    <scope>NUCLEOTIDE SEQUENCE [LARGE SCALE GENOMIC DNA]</scope>
    <source>
        <strain evidence="2 3">FACHB-119</strain>
    </source>
</reference>
<protein>
    <submittedName>
        <fullName evidence="2">FAD-dependent oxidoreductase</fullName>
    </submittedName>
</protein>
<gene>
    <name evidence="2" type="ORF">H6G83_01100</name>
</gene>
<dbReference type="InterPro" id="IPR002937">
    <property type="entry name" value="Amino_oxidase"/>
</dbReference>
<dbReference type="Gene3D" id="3.50.50.60">
    <property type="entry name" value="FAD/NAD(P)-binding domain"/>
    <property type="match status" value="1"/>
</dbReference>
<dbReference type="RefSeq" id="WP_190465757.1">
    <property type="nucleotide sequence ID" value="NZ_JACJSG010000001.1"/>
</dbReference>
<sequence>MSHSPIFQRLVRTVGIVRYCQKHHVSTSEGFELIHQLEESISLRKTKRRKFLTDLGKLTIAGGTIGVGSGYLHRTFAAPSLIDAKIAIVGAGLAGLACGYELQRRGIRATIYEASDRAGGRCYSLSHIFPGQVAERGGEFIDSLHKTMLGYAKEFNLELEDLSKEPGEVSYYFNGQRYPESAVVEEYRDFVSAIQADLRTIKQPTADNFTVTEQQLDWINLQEYLDSRGAGTLLKNIIKAAYISEYGREIDQQSCLSFLLFAHADRRSNFRPFGVFSDERYHVIGGNQQIVEGLKNRLTGQIQYGRKLIAARKDSAGRIELIFNNGLIAKFDAVVFCLPFSTLREVDVKGLQLPQWKLDAINNLVYGTNSKLMVGFNGRPWTTLNSKGTAYAKLSNIQGTWETNPSKATYNRAVLTNYTGGNLGAGLDPKNLQRETAKFINDLKFIFPGADIAATKVKNSEYLAYLENWSLNGLTKGSYTCNQPGYFTTIAGNEGKSIDNIYFAGEHTNSFYEWQGFMEGAALSGVNAAKQILKLFHK</sequence>
<feature type="domain" description="Amine oxidase" evidence="1">
    <location>
        <begin position="93"/>
        <end position="533"/>
    </location>
</feature>
<evidence type="ECO:0000313" key="2">
    <source>
        <dbReference type="EMBL" id="MBD2499221.1"/>
    </source>
</evidence>
<organism evidence="2 3">
    <name type="scientific">Anabaena azotica FACHB-119</name>
    <dbReference type="NCBI Taxonomy" id="947527"/>
    <lineage>
        <taxon>Bacteria</taxon>
        <taxon>Bacillati</taxon>
        <taxon>Cyanobacteriota</taxon>
        <taxon>Cyanophyceae</taxon>
        <taxon>Nostocales</taxon>
        <taxon>Nostocaceae</taxon>
        <taxon>Anabaena</taxon>
        <taxon>Anabaena azotica</taxon>
    </lineage>
</organism>
<name>A0ABR8CZ25_9NOST</name>
<dbReference type="EMBL" id="JACJSG010000001">
    <property type="protein sequence ID" value="MBD2499221.1"/>
    <property type="molecule type" value="Genomic_DNA"/>
</dbReference>
<dbReference type="InterPro" id="IPR036188">
    <property type="entry name" value="FAD/NAD-bd_sf"/>
</dbReference>
<keyword evidence="3" id="KW-1185">Reference proteome</keyword>
<comment type="caution">
    <text evidence="2">The sequence shown here is derived from an EMBL/GenBank/DDBJ whole genome shotgun (WGS) entry which is preliminary data.</text>
</comment>
<evidence type="ECO:0000313" key="3">
    <source>
        <dbReference type="Proteomes" id="UP000661112"/>
    </source>
</evidence>
<dbReference type="Pfam" id="PF01593">
    <property type="entry name" value="Amino_oxidase"/>
    <property type="match status" value="1"/>
</dbReference>
<dbReference type="PRINTS" id="PR00419">
    <property type="entry name" value="ADXRDTASE"/>
</dbReference>
<dbReference type="InterPro" id="IPR050281">
    <property type="entry name" value="Flavin_monoamine_oxidase"/>
</dbReference>
<dbReference type="Gene3D" id="3.90.660.10">
    <property type="match status" value="1"/>
</dbReference>
<dbReference type="PANTHER" id="PTHR10742:SF410">
    <property type="entry name" value="LYSINE-SPECIFIC HISTONE DEMETHYLASE 2"/>
    <property type="match status" value="1"/>
</dbReference>
<evidence type="ECO:0000259" key="1">
    <source>
        <dbReference type="Pfam" id="PF01593"/>
    </source>
</evidence>
<accession>A0ABR8CZ25</accession>